<evidence type="ECO:0000256" key="1">
    <source>
        <dbReference type="ARBA" id="ARBA00022490"/>
    </source>
</evidence>
<dbReference type="InterPro" id="IPR001537">
    <property type="entry name" value="SpoU_MeTrfase"/>
</dbReference>
<comment type="subcellular location">
    <subcellularLocation>
        <location evidence="6">Cytoplasm</location>
    </subcellularLocation>
</comment>
<keyword evidence="3 6" id="KW-0808">Transferase</keyword>
<evidence type="ECO:0000313" key="8">
    <source>
        <dbReference type="EMBL" id="MCX2979831.1"/>
    </source>
</evidence>
<comment type="similarity">
    <text evidence="6">Belongs to the class IV-like SAM-binding methyltransferase superfamily. RNA methyltransferase TrmH family. TrmL subfamily.</text>
</comment>
<evidence type="ECO:0000256" key="2">
    <source>
        <dbReference type="ARBA" id="ARBA00022603"/>
    </source>
</evidence>
<dbReference type="NCBIfam" id="TIGR00185">
    <property type="entry name" value="tRNA_yibK_trmL"/>
    <property type="match status" value="1"/>
</dbReference>
<comment type="catalytic activity">
    <reaction evidence="6">
        <text>cytidine(34) in tRNA + S-adenosyl-L-methionine = 2'-O-methylcytidine(34) in tRNA + S-adenosyl-L-homocysteine + H(+)</text>
        <dbReference type="Rhea" id="RHEA:43084"/>
        <dbReference type="Rhea" id="RHEA-COMP:10331"/>
        <dbReference type="Rhea" id="RHEA-COMP:10332"/>
        <dbReference type="ChEBI" id="CHEBI:15378"/>
        <dbReference type="ChEBI" id="CHEBI:57856"/>
        <dbReference type="ChEBI" id="CHEBI:59789"/>
        <dbReference type="ChEBI" id="CHEBI:74495"/>
        <dbReference type="ChEBI" id="CHEBI:82748"/>
        <dbReference type="EC" id="2.1.1.207"/>
    </reaction>
</comment>
<keyword evidence="5 6" id="KW-0819">tRNA processing</keyword>
<keyword evidence="9" id="KW-1185">Reference proteome</keyword>
<feature type="domain" description="tRNA/rRNA methyltransferase SpoU type" evidence="7">
    <location>
        <begin position="2"/>
        <end position="142"/>
    </location>
</feature>
<evidence type="ECO:0000256" key="3">
    <source>
        <dbReference type="ARBA" id="ARBA00022679"/>
    </source>
</evidence>
<dbReference type="EMBL" id="SHNN01000001">
    <property type="protein sequence ID" value="MCX2979831.1"/>
    <property type="molecule type" value="Genomic_DNA"/>
</dbReference>
<dbReference type="Pfam" id="PF00588">
    <property type="entry name" value="SpoU_methylase"/>
    <property type="match status" value="1"/>
</dbReference>
<evidence type="ECO:0000256" key="5">
    <source>
        <dbReference type="ARBA" id="ARBA00022694"/>
    </source>
</evidence>
<name>A0ABT3TDH0_9GAMM</name>
<comment type="caution">
    <text evidence="6">Lacks conserved residue(s) required for the propagation of feature annotation.</text>
</comment>
<organism evidence="8 9">
    <name type="scientific">Candidatus Litorirhabdus singularis</name>
    <dbReference type="NCBI Taxonomy" id="2518993"/>
    <lineage>
        <taxon>Bacteria</taxon>
        <taxon>Pseudomonadati</taxon>
        <taxon>Pseudomonadota</taxon>
        <taxon>Gammaproteobacteria</taxon>
        <taxon>Cellvibrionales</taxon>
        <taxon>Halieaceae</taxon>
        <taxon>Candidatus Litorirhabdus</taxon>
    </lineage>
</organism>
<keyword evidence="4 6" id="KW-0949">S-adenosyl-L-methionine</keyword>
<dbReference type="GO" id="GO:0008168">
    <property type="term" value="F:methyltransferase activity"/>
    <property type="evidence" value="ECO:0007669"/>
    <property type="project" value="UniProtKB-KW"/>
</dbReference>
<evidence type="ECO:0000259" key="7">
    <source>
        <dbReference type="Pfam" id="PF00588"/>
    </source>
</evidence>
<dbReference type="GO" id="GO:0032259">
    <property type="term" value="P:methylation"/>
    <property type="evidence" value="ECO:0007669"/>
    <property type="project" value="UniProtKB-KW"/>
</dbReference>
<dbReference type="InterPro" id="IPR016914">
    <property type="entry name" value="TrmL"/>
</dbReference>
<comment type="function">
    <text evidence="6">Methylates the ribose at the nucleotide 34 wobble position in the two leucyl isoacceptors tRNA(Leu)(CmAA) and tRNA(Leu)(cmnm5UmAA). Catalyzes the methyl transfer from S-adenosyl-L-methionine to the 2'-OH of the wobble nucleotide.</text>
</comment>
<gene>
    <name evidence="6 8" type="primary">trmL</name>
    <name evidence="8" type="ORF">EYC98_03015</name>
</gene>
<dbReference type="Gene3D" id="3.40.1280.10">
    <property type="match status" value="1"/>
</dbReference>
<dbReference type="PANTHER" id="PTHR42971">
    <property type="entry name" value="TRNA (CYTIDINE(34)-2'-O)-METHYLTRANSFERASE"/>
    <property type="match status" value="1"/>
</dbReference>
<dbReference type="CDD" id="cd18094">
    <property type="entry name" value="SpoU-like_TrmL"/>
    <property type="match status" value="1"/>
</dbReference>
<keyword evidence="2 6" id="KW-0489">Methyltransferase</keyword>
<dbReference type="HAMAP" id="MF_01885">
    <property type="entry name" value="tRNA_methyltr_TrmL"/>
    <property type="match status" value="1"/>
</dbReference>
<protein>
    <recommendedName>
        <fullName evidence="6">tRNA (cytidine(34)-2'-O)-methyltransferase</fullName>
        <ecNumber evidence="6">2.1.1.207</ecNumber>
    </recommendedName>
    <alternativeName>
        <fullName evidence="6">tRNA (cytidine/uridine-2'-O-)-methyltransferase TrmL</fullName>
    </alternativeName>
</protein>
<sequence>MFQLALYQPEIPPNTGNIIRLCANTGTPLHLIKPLGFEMDDKRLRRAGLDYSEWASVQMHDSWTEFKTSIGNRGKIYAATTKATQAHSDVQYTADDIFLFGPETRGLPGEILTELGLQQCIRIPMMAHSRSLNLSNSAAVVLLEAWRQHDFAGAGNSV</sequence>
<dbReference type="Proteomes" id="UP001143362">
    <property type="component" value="Unassembled WGS sequence"/>
</dbReference>
<feature type="binding site" evidence="6">
    <location>
        <position position="123"/>
    </location>
    <ligand>
        <name>S-adenosyl-L-methionine</name>
        <dbReference type="ChEBI" id="CHEBI:59789"/>
    </ligand>
</feature>
<reference evidence="8" key="1">
    <citation type="submission" date="2019-02" db="EMBL/GenBank/DDBJ databases">
        <authorList>
            <person name="Li S.-H."/>
        </authorList>
    </citation>
    <scope>NUCLEOTIDE SEQUENCE</scope>
    <source>
        <strain evidence="8">IMCC14734</strain>
    </source>
</reference>
<comment type="caution">
    <text evidence="8">The sequence shown here is derived from an EMBL/GenBank/DDBJ whole genome shotgun (WGS) entry which is preliminary data.</text>
</comment>
<accession>A0ABT3TDH0</accession>
<dbReference type="PIRSF" id="PIRSF029256">
    <property type="entry name" value="SpoU_TrmH_prd"/>
    <property type="match status" value="1"/>
</dbReference>
<comment type="catalytic activity">
    <reaction evidence="6">
        <text>5-carboxymethylaminomethyluridine(34) in tRNA(Leu) + S-adenosyl-L-methionine = 5-carboxymethylaminomethyl-2'-O-methyluridine(34) in tRNA(Leu) + S-adenosyl-L-homocysteine + H(+)</text>
        <dbReference type="Rhea" id="RHEA:43088"/>
        <dbReference type="Rhea" id="RHEA-COMP:10333"/>
        <dbReference type="Rhea" id="RHEA-COMP:10334"/>
        <dbReference type="ChEBI" id="CHEBI:15378"/>
        <dbReference type="ChEBI" id="CHEBI:57856"/>
        <dbReference type="ChEBI" id="CHEBI:59789"/>
        <dbReference type="ChEBI" id="CHEBI:74508"/>
        <dbReference type="ChEBI" id="CHEBI:74511"/>
        <dbReference type="EC" id="2.1.1.207"/>
    </reaction>
</comment>
<dbReference type="InterPro" id="IPR029028">
    <property type="entry name" value="Alpha/beta_knot_MTases"/>
</dbReference>
<dbReference type="InterPro" id="IPR029026">
    <property type="entry name" value="tRNA_m1G_MTases_N"/>
</dbReference>
<dbReference type="PANTHER" id="PTHR42971:SF1">
    <property type="entry name" value="TRNA (CYTIDINE(34)-2'-O)-METHYLTRANSFERASE"/>
    <property type="match status" value="1"/>
</dbReference>
<feature type="binding site" evidence="6">
    <location>
        <position position="101"/>
    </location>
    <ligand>
        <name>S-adenosyl-L-methionine</name>
        <dbReference type="ChEBI" id="CHEBI:59789"/>
    </ligand>
</feature>
<evidence type="ECO:0000256" key="4">
    <source>
        <dbReference type="ARBA" id="ARBA00022691"/>
    </source>
</evidence>
<dbReference type="RefSeq" id="WP_279243824.1">
    <property type="nucleotide sequence ID" value="NZ_SHNN01000001.1"/>
</dbReference>
<evidence type="ECO:0000256" key="6">
    <source>
        <dbReference type="HAMAP-Rule" id="MF_01885"/>
    </source>
</evidence>
<dbReference type="SUPFAM" id="SSF75217">
    <property type="entry name" value="alpha/beta knot"/>
    <property type="match status" value="1"/>
</dbReference>
<keyword evidence="1 6" id="KW-0963">Cytoplasm</keyword>
<feature type="binding site" evidence="6">
    <location>
        <position position="131"/>
    </location>
    <ligand>
        <name>S-adenosyl-L-methionine</name>
        <dbReference type="ChEBI" id="CHEBI:59789"/>
    </ligand>
</feature>
<proteinExistence type="inferred from homology"/>
<dbReference type="EC" id="2.1.1.207" evidence="6"/>
<comment type="subunit">
    <text evidence="6">Homodimer.</text>
</comment>
<evidence type="ECO:0000313" key="9">
    <source>
        <dbReference type="Proteomes" id="UP001143362"/>
    </source>
</evidence>